<evidence type="ECO:0000256" key="4">
    <source>
        <dbReference type="ARBA" id="ARBA00022692"/>
    </source>
</evidence>
<keyword evidence="6 9" id="KW-0472">Membrane</keyword>
<evidence type="ECO:0000256" key="1">
    <source>
        <dbReference type="ARBA" id="ARBA00004651"/>
    </source>
</evidence>
<gene>
    <name evidence="12" type="primary">LOC108678102</name>
</gene>
<comment type="subcellular location">
    <subcellularLocation>
        <location evidence="1">Cell membrane</location>
        <topology evidence="1">Multi-pass membrane protein</topology>
    </subcellularLocation>
</comment>
<evidence type="ECO:0000256" key="7">
    <source>
        <dbReference type="ARBA" id="ARBA00023170"/>
    </source>
</evidence>
<sequence>MVGMVNSTRADLGVGDLFLSIDRNHVVLYSTPYDVEFSCFMASTTPPLPRWRSLTFPFSREAWMAVGLGLLSLELALIITTMLTPKLAEQPTKKKQTLQQTLIQVFREPVNWTPERHSSRLLLSVVWLYVIVITVAYCSNLTAFLTVTKIPPAFETVKGLYDTGLLVTSLGDFFKDGLASAVDPYLKSLADRFVGHDDLASAWPAVLKGDAVYLGNRNFLEYTLATYPCANPCLRIMKECFAPYSVALALQRHSPLKAAVDARLLRLIDSGLVRHWFLESLTISRQTREFKAENQDTEKRSGEEDGPVPLSLDHISGAFFIHCILMLFSLLCFCAELCTAKALKNKKNKNIEKRT</sequence>
<name>A0A8B7P7B7_HYAAZ</name>
<evidence type="ECO:0000256" key="9">
    <source>
        <dbReference type="SAM" id="Phobius"/>
    </source>
</evidence>
<reference evidence="12" key="1">
    <citation type="submission" date="2025-08" db="UniProtKB">
        <authorList>
            <consortium name="RefSeq"/>
        </authorList>
    </citation>
    <scope>IDENTIFICATION</scope>
    <source>
        <tissue evidence="12">Whole organism</tissue>
    </source>
</reference>
<dbReference type="OrthoDB" id="5984008at2759"/>
<proteinExistence type="inferred from homology"/>
<comment type="similarity">
    <text evidence="2">Belongs to the glutamate-gated ion channel (TC 1.A.10.1) family.</text>
</comment>
<dbReference type="Proteomes" id="UP000694843">
    <property type="component" value="Unplaced"/>
</dbReference>
<dbReference type="SUPFAM" id="SSF53850">
    <property type="entry name" value="Periplasmic binding protein-like II"/>
    <property type="match status" value="1"/>
</dbReference>
<feature type="transmembrane region" description="Helical" evidence="9">
    <location>
        <begin position="319"/>
        <end position="339"/>
    </location>
</feature>
<evidence type="ECO:0000256" key="2">
    <source>
        <dbReference type="ARBA" id="ARBA00008685"/>
    </source>
</evidence>
<keyword evidence="4 9" id="KW-0812">Transmembrane</keyword>
<dbReference type="PANTHER" id="PTHR42643:SF24">
    <property type="entry name" value="IONOTROPIC RECEPTOR 60A"/>
    <property type="match status" value="1"/>
</dbReference>
<dbReference type="AlphaFoldDB" id="A0A8B7P7B7"/>
<dbReference type="KEGG" id="hazt:108678102"/>
<evidence type="ECO:0000256" key="6">
    <source>
        <dbReference type="ARBA" id="ARBA00023136"/>
    </source>
</evidence>
<dbReference type="InterPro" id="IPR001320">
    <property type="entry name" value="Iontro_rcpt_C"/>
</dbReference>
<accession>A0A8B7P7B7</accession>
<feature type="domain" description="Ionotropic glutamate receptor C-terminal" evidence="10">
    <location>
        <begin position="60"/>
        <end position="324"/>
    </location>
</feature>
<evidence type="ECO:0000256" key="3">
    <source>
        <dbReference type="ARBA" id="ARBA00022475"/>
    </source>
</evidence>
<dbReference type="GO" id="GO:0015276">
    <property type="term" value="F:ligand-gated monoatomic ion channel activity"/>
    <property type="evidence" value="ECO:0007669"/>
    <property type="project" value="InterPro"/>
</dbReference>
<evidence type="ECO:0000259" key="10">
    <source>
        <dbReference type="Pfam" id="PF00060"/>
    </source>
</evidence>
<dbReference type="GeneID" id="108678102"/>
<organism evidence="11 12">
    <name type="scientific">Hyalella azteca</name>
    <name type="common">Amphipod</name>
    <dbReference type="NCBI Taxonomy" id="294128"/>
    <lineage>
        <taxon>Eukaryota</taxon>
        <taxon>Metazoa</taxon>
        <taxon>Ecdysozoa</taxon>
        <taxon>Arthropoda</taxon>
        <taxon>Crustacea</taxon>
        <taxon>Multicrustacea</taxon>
        <taxon>Malacostraca</taxon>
        <taxon>Eumalacostraca</taxon>
        <taxon>Peracarida</taxon>
        <taxon>Amphipoda</taxon>
        <taxon>Senticaudata</taxon>
        <taxon>Talitrida</taxon>
        <taxon>Talitroidea</taxon>
        <taxon>Hyalellidae</taxon>
        <taxon>Hyalella</taxon>
    </lineage>
</organism>
<dbReference type="OMA" id="ATYPCAN"/>
<dbReference type="Gene3D" id="1.10.287.70">
    <property type="match status" value="1"/>
</dbReference>
<feature type="transmembrane region" description="Helical" evidence="9">
    <location>
        <begin position="121"/>
        <end position="145"/>
    </location>
</feature>
<protein>
    <submittedName>
        <fullName evidence="12">Ionotropic receptor 93a-like</fullName>
    </submittedName>
</protein>
<keyword evidence="3" id="KW-1003">Cell membrane</keyword>
<dbReference type="PANTHER" id="PTHR42643">
    <property type="entry name" value="IONOTROPIC RECEPTOR 20A-RELATED"/>
    <property type="match status" value="1"/>
</dbReference>
<dbReference type="Pfam" id="PF00060">
    <property type="entry name" value="Lig_chan"/>
    <property type="match status" value="1"/>
</dbReference>
<keyword evidence="5 9" id="KW-1133">Transmembrane helix</keyword>
<dbReference type="GO" id="GO:0050906">
    <property type="term" value="P:detection of stimulus involved in sensory perception"/>
    <property type="evidence" value="ECO:0007669"/>
    <property type="project" value="UniProtKB-ARBA"/>
</dbReference>
<keyword evidence="7" id="KW-0675">Receptor</keyword>
<keyword evidence="11" id="KW-1185">Reference proteome</keyword>
<evidence type="ECO:0000313" key="12">
    <source>
        <dbReference type="RefSeq" id="XP_018021938.2"/>
    </source>
</evidence>
<dbReference type="InterPro" id="IPR052192">
    <property type="entry name" value="Insect_Ionotropic_Sensory_Rcpt"/>
</dbReference>
<keyword evidence="8" id="KW-0325">Glycoprotein</keyword>
<evidence type="ECO:0000256" key="8">
    <source>
        <dbReference type="ARBA" id="ARBA00023180"/>
    </source>
</evidence>
<feature type="transmembrane region" description="Helical" evidence="9">
    <location>
        <begin position="62"/>
        <end position="84"/>
    </location>
</feature>
<dbReference type="RefSeq" id="XP_018021938.2">
    <property type="nucleotide sequence ID" value="XM_018166449.2"/>
</dbReference>
<evidence type="ECO:0000256" key="5">
    <source>
        <dbReference type="ARBA" id="ARBA00022989"/>
    </source>
</evidence>
<dbReference type="GO" id="GO:0005886">
    <property type="term" value="C:plasma membrane"/>
    <property type="evidence" value="ECO:0007669"/>
    <property type="project" value="UniProtKB-SubCell"/>
</dbReference>
<evidence type="ECO:0000313" key="11">
    <source>
        <dbReference type="Proteomes" id="UP000694843"/>
    </source>
</evidence>